<dbReference type="InterPro" id="IPR056630">
    <property type="entry name" value="KH_N4BP1_2nd"/>
</dbReference>
<keyword evidence="10" id="KW-1185">Reference proteome</keyword>
<evidence type="ECO:0000259" key="7">
    <source>
        <dbReference type="Pfam" id="PF23054"/>
    </source>
</evidence>
<comment type="similarity">
    <text evidence="1">Belongs to the N4BP1 family.</text>
</comment>
<dbReference type="InterPro" id="IPR021869">
    <property type="entry name" value="RNase_Zc3h12_NYN"/>
</dbReference>
<dbReference type="STRING" id="7897.ENSLACP00000007183"/>
<feature type="domain" description="N4BP1 first type I KH-domain" evidence="4">
    <location>
        <begin position="18"/>
        <end position="86"/>
    </location>
</feature>
<feature type="region of interest" description="Disordered" evidence="2">
    <location>
        <begin position="524"/>
        <end position="553"/>
    </location>
</feature>
<evidence type="ECO:0000259" key="6">
    <source>
        <dbReference type="Pfam" id="PF23053"/>
    </source>
</evidence>
<proteinExistence type="inferred from homology"/>
<feature type="domain" description="DUF7070" evidence="8">
    <location>
        <begin position="425"/>
        <end position="470"/>
    </location>
</feature>
<dbReference type="InterPro" id="IPR056631">
    <property type="entry name" value="UBA_N4BP1"/>
</dbReference>
<dbReference type="InterPro" id="IPR056629">
    <property type="entry name" value="KH_N4BP1_1st"/>
</dbReference>
<feature type="domain" description="N4BP1 C-terminal UBA" evidence="7">
    <location>
        <begin position="865"/>
        <end position="910"/>
    </location>
</feature>
<dbReference type="InterPro" id="IPR055498">
    <property type="entry name" value="DUF7070"/>
</dbReference>
<dbReference type="Pfam" id="PF23053">
    <property type="entry name" value="UBA_N4BP1"/>
    <property type="match status" value="1"/>
</dbReference>
<accession>H3AC12</accession>
<feature type="domain" description="N4BP1 second type I KH-domain" evidence="5">
    <location>
        <begin position="87"/>
        <end position="203"/>
    </location>
</feature>
<reference evidence="10" key="1">
    <citation type="submission" date="2011-08" db="EMBL/GenBank/DDBJ databases">
        <title>The draft genome of Latimeria chalumnae.</title>
        <authorList>
            <person name="Di Palma F."/>
            <person name="Alfoldi J."/>
            <person name="Johnson J."/>
            <person name="Berlin A."/>
            <person name="Gnerre S."/>
            <person name="Jaffe D."/>
            <person name="MacCallum I."/>
            <person name="Young S."/>
            <person name="Walker B.J."/>
            <person name="Lander E."/>
            <person name="Lindblad-Toh K."/>
        </authorList>
    </citation>
    <scope>NUCLEOTIDE SEQUENCE [LARGE SCALE GENOMIC DNA]</scope>
    <source>
        <strain evidence="10">Wild caught</strain>
    </source>
</reference>
<dbReference type="InterPro" id="IPR036612">
    <property type="entry name" value="KH_dom_type_1_sf"/>
</dbReference>
<dbReference type="AlphaFoldDB" id="H3AC12"/>
<dbReference type="EMBL" id="AFYH01211411">
    <property type="status" value="NOT_ANNOTATED_CDS"/>
    <property type="molecule type" value="Genomic_DNA"/>
</dbReference>
<dbReference type="Pfam" id="PF23050">
    <property type="entry name" value="KH_N4BP1_1st"/>
    <property type="match status" value="1"/>
</dbReference>
<dbReference type="Pfam" id="PF23255">
    <property type="entry name" value="DUF7070"/>
    <property type="match status" value="1"/>
</dbReference>
<dbReference type="EMBL" id="AFYH01211410">
    <property type="status" value="NOT_ANNOTATED_CDS"/>
    <property type="molecule type" value="Genomic_DNA"/>
</dbReference>
<evidence type="ECO:0000259" key="4">
    <source>
        <dbReference type="Pfam" id="PF23050"/>
    </source>
</evidence>
<dbReference type="CDD" id="cd09032">
    <property type="entry name" value="KH-I_N4BP1_like_rpt1"/>
    <property type="match status" value="1"/>
</dbReference>
<dbReference type="EMBL" id="AFYH01211409">
    <property type="status" value="NOT_ANNOTATED_CDS"/>
    <property type="molecule type" value="Genomic_DNA"/>
</dbReference>
<feature type="domain" description="RNase NYN" evidence="3">
    <location>
        <begin position="638"/>
        <end position="793"/>
    </location>
</feature>
<feature type="region of interest" description="Disordered" evidence="2">
    <location>
        <begin position="833"/>
        <end position="872"/>
    </location>
</feature>
<feature type="compositionally biased region" description="Polar residues" evidence="2">
    <location>
        <begin position="544"/>
        <end position="553"/>
    </location>
</feature>
<dbReference type="GeneTree" id="ENSGT00940000161519"/>
<dbReference type="InParanoid" id="H3AC12"/>
<dbReference type="GO" id="GO:0004521">
    <property type="term" value="F:RNA endonuclease activity"/>
    <property type="evidence" value="ECO:0007669"/>
    <property type="project" value="TreeGrafter"/>
</dbReference>
<dbReference type="EMBL" id="AFYH01211414">
    <property type="status" value="NOT_ANNOTATED_CDS"/>
    <property type="molecule type" value="Genomic_DNA"/>
</dbReference>
<dbReference type="InterPro" id="IPR056578">
    <property type="entry name" value="UBA_N4BP1_C"/>
</dbReference>
<evidence type="ECO:0000256" key="1">
    <source>
        <dbReference type="ARBA" id="ARBA00038274"/>
    </source>
</evidence>
<reference evidence="9" key="2">
    <citation type="submission" date="2025-08" db="UniProtKB">
        <authorList>
            <consortium name="Ensembl"/>
        </authorList>
    </citation>
    <scope>IDENTIFICATION</scope>
</reference>
<dbReference type="Bgee" id="ENSLACG00000006373">
    <property type="expression patterns" value="Expressed in pectoral fin and 1 other cell type or tissue"/>
</dbReference>
<organism evidence="9 10">
    <name type="scientific">Latimeria chalumnae</name>
    <name type="common">Coelacanth</name>
    <dbReference type="NCBI Taxonomy" id="7897"/>
    <lineage>
        <taxon>Eukaryota</taxon>
        <taxon>Metazoa</taxon>
        <taxon>Chordata</taxon>
        <taxon>Craniata</taxon>
        <taxon>Vertebrata</taxon>
        <taxon>Euteleostomi</taxon>
        <taxon>Coelacanthiformes</taxon>
        <taxon>Coelacanthidae</taxon>
        <taxon>Latimeria</taxon>
    </lineage>
</organism>
<dbReference type="Pfam" id="PF23052">
    <property type="entry name" value="KH_N4BP1_2nd"/>
    <property type="match status" value="1"/>
</dbReference>
<dbReference type="EMBL" id="AFYH01211413">
    <property type="status" value="NOT_ANNOTATED_CDS"/>
    <property type="molecule type" value="Genomic_DNA"/>
</dbReference>
<sequence>EGEVWRSPGRGGDPGVLDEFAVSEEHQGSLMELRRRIEGLFGVEMKILGMLAGGAPQEESSQIWLQLQGAPAHLKRAKEFIKGLCTPELIQQVRYPKDMHCIFTGAKGLFLDSLIGGTSAYINVHGPGSVEILGLQEPVVMAKSRIQEFVSKYEKNQRVPEEDESTVKRCFKDLVEVYDDRHVIDLLILPTSVKEDLLNLIQEFSSPRPGQECLNPSGDLRPTTVLPDPLLPLPIDSKHGPVFCQSQGLQSPQSRTCGAQVLWKRASSPNLVAGHSKAHHNHPTPPLEYQHINGQEIKLPLMFTEDKEICVGHSPDPASPTDFCQNLIDFNTSAETPGPAGNLTNPVEKSTEKEFNMMLSFFTAMGFHESIIRKVLSEGGLQEPSQILDRVQMEQQIKEQDSATDTQWTNVGHAEACEEQTGDVSEDYILEVIKEAAKKCGYSVQEILDVYKTFGIRSHVLLKQLNEKRSQDDAVPEALATAWPTHVGPAEFVAEGPHEDHSKNGADIAAHGPTWAKQKKKFIQSPGLRGPPENTYSRKAATFPKSSPKTDYTNSAEALPQYWKNLEVSAKNEECCFNEPVLKQAFEIPPVERDFEIPPADGNEKEKVPTVTAKERFNEKVRTPFKLKLKNTQGKGNLRHVIIDGSNVAMTHGLGRFFSCRGIALAVQYFWDRGHREVTVFVPNWRLKKDTKTKGGASEQHFLENLKKVGILSVTPSRFFEGRCIAAHDDSFCLKASSFWGGIFSVHDRCWIGCSLLRREMLLESMLLQYTFAGDIFMVPDDPLGKTGPHLDQFLTKTPRSRSNIKKKKNLMVKYRYKLQTIQKHWKDPVSSSYQKYNKSHHSTHPPHWVCDNNVLQGESKPTGPRKPQETEEMRRNLLEVFSDSKKVDQVLKKNGSIRNLNKLSEMILS</sequence>
<dbReference type="Pfam" id="PF11977">
    <property type="entry name" value="RNase_Zc3h12a"/>
    <property type="match status" value="1"/>
</dbReference>
<dbReference type="InterPro" id="IPR051101">
    <property type="entry name" value="ZC3H12/N4BP1_RNase_Reg"/>
</dbReference>
<dbReference type="HOGENOM" id="CLU_014137_1_0_1"/>
<dbReference type="OMA" id="CGYCPSE"/>
<dbReference type="PANTHER" id="PTHR12876:SF28">
    <property type="entry name" value="PROTEIN KHNYN"/>
    <property type="match status" value="1"/>
</dbReference>
<dbReference type="FunFam" id="3.40.50.11980:FF:000001">
    <property type="entry name" value="ZC3H12A isoform 1"/>
    <property type="match status" value="1"/>
</dbReference>
<feature type="domain" description="N4BP1 UBA-like" evidence="6">
    <location>
        <begin position="353"/>
        <end position="396"/>
    </location>
</feature>
<dbReference type="EMBL" id="AFYH01211412">
    <property type="status" value="NOT_ANNOTATED_CDS"/>
    <property type="molecule type" value="Genomic_DNA"/>
</dbReference>
<evidence type="ECO:0000259" key="5">
    <source>
        <dbReference type="Pfam" id="PF23052"/>
    </source>
</evidence>
<dbReference type="SUPFAM" id="SSF54791">
    <property type="entry name" value="Eukaryotic type KH-domain (KH-domain type I)"/>
    <property type="match status" value="1"/>
</dbReference>
<dbReference type="CDD" id="cd22388">
    <property type="entry name" value="KH-I_N4BP1_like_rpt2"/>
    <property type="match status" value="1"/>
</dbReference>
<dbReference type="GO" id="GO:0003729">
    <property type="term" value="F:mRNA binding"/>
    <property type="evidence" value="ECO:0007669"/>
    <property type="project" value="TreeGrafter"/>
</dbReference>
<dbReference type="PANTHER" id="PTHR12876">
    <property type="entry name" value="N4BP1-RELATED"/>
    <property type="match status" value="1"/>
</dbReference>
<dbReference type="Gene3D" id="3.40.50.11980">
    <property type="match status" value="1"/>
</dbReference>
<evidence type="ECO:0000256" key="2">
    <source>
        <dbReference type="SAM" id="MobiDB-lite"/>
    </source>
</evidence>
<dbReference type="Proteomes" id="UP000008672">
    <property type="component" value="Unassembled WGS sequence"/>
</dbReference>
<evidence type="ECO:0000313" key="9">
    <source>
        <dbReference type="Ensembl" id="ENSLACP00000007183.1"/>
    </source>
</evidence>
<dbReference type="Pfam" id="PF23054">
    <property type="entry name" value="UBA_N4BP1_C"/>
    <property type="match status" value="1"/>
</dbReference>
<dbReference type="GO" id="GO:0005634">
    <property type="term" value="C:nucleus"/>
    <property type="evidence" value="ECO:0007669"/>
    <property type="project" value="TreeGrafter"/>
</dbReference>
<evidence type="ECO:0000259" key="3">
    <source>
        <dbReference type="Pfam" id="PF11977"/>
    </source>
</evidence>
<protein>
    <submittedName>
        <fullName evidence="9">Uncharacterized protein</fullName>
    </submittedName>
</protein>
<evidence type="ECO:0000313" key="10">
    <source>
        <dbReference type="Proteomes" id="UP000008672"/>
    </source>
</evidence>
<dbReference type="Ensembl" id="ENSLACT00000007242.1">
    <property type="protein sequence ID" value="ENSLACP00000007183.1"/>
    <property type="gene ID" value="ENSLACG00000006373.1"/>
</dbReference>
<dbReference type="EMBL" id="AFYH01211415">
    <property type="status" value="NOT_ANNOTATED_CDS"/>
    <property type="molecule type" value="Genomic_DNA"/>
</dbReference>
<evidence type="ECO:0000259" key="8">
    <source>
        <dbReference type="Pfam" id="PF23255"/>
    </source>
</evidence>
<reference evidence="9" key="3">
    <citation type="submission" date="2025-09" db="UniProtKB">
        <authorList>
            <consortium name="Ensembl"/>
        </authorList>
    </citation>
    <scope>IDENTIFICATION</scope>
</reference>
<dbReference type="eggNOG" id="KOG3777">
    <property type="taxonomic scope" value="Eukaryota"/>
</dbReference>
<name>H3AC12_LATCH</name>
<dbReference type="GO" id="GO:0036464">
    <property type="term" value="C:cytoplasmic ribonucleoprotein granule"/>
    <property type="evidence" value="ECO:0007669"/>
    <property type="project" value="TreeGrafter"/>
</dbReference>